<sequence>MTILLWEKEAPHAKGETAEDRPHLIPYIVNENENHAAVVICPGGGYVRRADHEGEPIAKWLNSLGISAFILHYRVAPYKHPVPLIDAQRAISLVRYRADEWNINKNRIGILGFSAGGHLASTAATLYDFHNGRSKDKIDKESSRPNIAILCYPVISFSRFIHEGSMNNLIGDHAEQTLREYLSSENNISESTPPVFMWHTADDASVPVGNALVFADALSEKKIPFELHIFQSGRHGLGLAMDEPDVASWTMTCETWLRKQGF</sequence>
<protein>
    <submittedName>
        <fullName evidence="3">Esterase/lipase-like protein</fullName>
    </submittedName>
</protein>
<reference evidence="3 4" key="1">
    <citation type="submission" date="2018-06" db="EMBL/GenBank/DDBJ databases">
        <authorList>
            <consortium name="Pathogen Informatics"/>
            <person name="Doyle S."/>
        </authorList>
    </citation>
    <scope>NUCLEOTIDE SEQUENCE [LARGE SCALE GENOMIC DNA]</scope>
    <source>
        <strain evidence="3 4">NCTC4824</strain>
    </source>
</reference>
<dbReference type="KEGG" id="blen:NCTC4824_02937"/>
<dbReference type="AlphaFoldDB" id="A0A2X4Z8W5"/>
<evidence type="ECO:0000256" key="1">
    <source>
        <dbReference type="ARBA" id="ARBA00022801"/>
    </source>
</evidence>
<dbReference type="PANTHER" id="PTHR48081:SF6">
    <property type="entry name" value="PEPTIDASE S9 PROLYL OLIGOPEPTIDASE CATALYTIC DOMAIN-CONTAINING PROTEIN"/>
    <property type="match status" value="1"/>
</dbReference>
<name>A0A2X4Z8W5_LEDLE</name>
<gene>
    <name evidence="3" type="ORF">NCTC4824_02937</name>
</gene>
<keyword evidence="4" id="KW-1185">Reference proteome</keyword>
<evidence type="ECO:0000313" key="3">
    <source>
        <dbReference type="EMBL" id="SQI60825.1"/>
    </source>
</evidence>
<proteinExistence type="predicted"/>
<dbReference type="InterPro" id="IPR029058">
    <property type="entry name" value="AB_hydrolase_fold"/>
</dbReference>
<evidence type="ECO:0000313" key="4">
    <source>
        <dbReference type="Proteomes" id="UP000249134"/>
    </source>
</evidence>
<keyword evidence="1" id="KW-0378">Hydrolase</keyword>
<accession>A0A2X4Z8W5</accession>
<dbReference type="Gene3D" id="3.40.50.1820">
    <property type="entry name" value="alpha/beta hydrolase"/>
    <property type="match status" value="1"/>
</dbReference>
<organism evidence="3 4">
    <name type="scientific">Lederbergia lenta</name>
    <name type="common">Bacillus lentus</name>
    <dbReference type="NCBI Taxonomy" id="1467"/>
    <lineage>
        <taxon>Bacteria</taxon>
        <taxon>Bacillati</taxon>
        <taxon>Bacillota</taxon>
        <taxon>Bacilli</taxon>
        <taxon>Bacillales</taxon>
        <taxon>Bacillaceae</taxon>
        <taxon>Lederbergia</taxon>
    </lineage>
</organism>
<dbReference type="STRING" id="1348624.GCA_001591545_01985"/>
<dbReference type="GO" id="GO:0016787">
    <property type="term" value="F:hydrolase activity"/>
    <property type="evidence" value="ECO:0007669"/>
    <property type="project" value="UniProtKB-KW"/>
</dbReference>
<feature type="domain" description="BD-FAE-like" evidence="2">
    <location>
        <begin position="31"/>
        <end position="217"/>
    </location>
</feature>
<dbReference type="InterPro" id="IPR049492">
    <property type="entry name" value="BD-FAE-like_dom"/>
</dbReference>
<evidence type="ECO:0000259" key="2">
    <source>
        <dbReference type="Pfam" id="PF20434"/>
    </source>
</evidence>
<dbReference type="RefSeq" id="WP_066140433.1">
    <property type="nucleotide sequence ID" value="NZ_CBCSGM010000001.1"/>
</dbReference>
<dbReference type="SUPFAM" id="SSF53474">
    <property type="entry name" value="alpha/beta-Hydrolases"/>
    <property type="match status" value="1"/>
</dbReference>
<dbReference type="EMBL" id="LS483476">
    <property type="protein sequence ID" value="SQI60825.1"/>
    <property type="molecule type" value="Genomic_DNA"/>
</dbReference>
<dbReference type="Proteomes" id="UP000249134">
    <property type="component" value="Chromosome 1"/>
</dbReference>
<dbReference type="PANTHER" id="PTHR48081">
    <property type="entry name" value="AB HYDROLASE SUPERFAMILY PROTEIN C4A8.06C"/>
    <property type="match status" value="1"/>
</dbReference>
<dbReference type="Pfam" id="PF20434">
    <property type="entry name" value="BD-FAE"/>
    <property type="match status" value="1"/>
</dbReference>
<dbReference type="InterPro" id="IPR050300">
    <property type="entry name" value="GDXG_lipolytic_enzyme"/>
</dbReference>